<feature type="chain" id="PRO_5013020472" evidence="1">
    <location>
        <begin position="22"/>
        <end position="152"/>
    </location>
</feature>
<organism evidence="2 3">
    <name type="scientific">Flavobacterium cucumis</name>
    <dbReference type="NCBI Taxonomy" id="416016"/>
    <lineage>
        <taxon>Bacteria</taxon>
        <taxon>Pseudomonadati</taxon>
        <taxon>Bacteroidota</taxon>
        <taxon>Flavobacteriia</taxon>
        <taxon>Flavobacteriales</taxon>
        <taxon>Flavobacteriaceae</taxon>
        <taxon>Flavobacterium</taxon>
    </lineage>
</organism>
<protein>
    <submittedName>
        <fullName evidence="2">Uncharacterized protein</fullName>
    </submittedName>
</protein>
<sequence length="152" mass="18068">MIKKMKVSFVFVLLFTSIMFAQNKSHIDSLYQVKNYLLDLRSTVIKNDGNTNEQLIKVAQLMEKGKVYEKQFPIWLKAVLNEDSWHYTEMKRQFTLILQTLALYKSDLKAKPNQRPNNLDDLKFLNNSIPKLVDEIYYYCKLAEEERLKKTH</sequence>
<accession>A0A1M7ZWK4</accession>
<keyword evidence="1" id="KW-0732">Signal</keyword>
<dbReference type="EMBL" id="FRYK01000002">
    <property type="protein sequence ID" value="SHO73252.1"/>
    <property type="molecule type" value="Genomic_DNA"/>
</dbReference>
<dbReference type="STRING" id="416016.SAMN05443547_1607"/>
<evidence type="ECO:0000313" key="3">
    <source>
        <dbReference type="Proteomes" id="UP000184611"/>
    </source>
</evidence>
<dbReference type="OrthoDB" id="1493600at2"/>
<evidence type="ECO:0000256" key="1">
    <source>
        <dbReference type="SAM" id="SignalP"/>
    </source>
</evidence>
<proteinExistence type="predicted"/>
<reference evidence="3" key="1">
    <citation type="submission" date="2016-12" db="EMBL/GenBank/DDBJ databases">
        <authorList>
            <person name="Varghese N."/>
            <person name="Submissions S."/>
        </authorList>
    </citation>
    <scope>NUCLEOTIDE SEQUENCE [LARGE SCALE GENOMIC DNA]</scope>
    <source>
        <strain evidence="3">DSM 18830</strain>
    </source>
</reference>
<evidence type="ECO:0000313" key="2">
    <source>
        <dbReference type="EMBL" id="SHO73252.1"/>
    </source>
</evidence>
<feature type="signal peptide" evidence="1">
    <location>
        <begin position="1"/>
        <end position="21"/>
    </location>
</feature>
<gene>
    <name evidence="2" type="ORF">SAMN05443547_1607</name>
</gene>
<keyword evidence="3" id="KW-1185">Reference proteome</keyword>
<name>A0A1M7ZWK4_9FLAO</name>
<dbReference type="AlphaFoldDB" id="A0A1M7ZWK4"/>
<dbReference type="RefSeq" id="WP_143165247.1">
    <property type="nucleotide sequence ID" value="NZ_CBCSEA010000006.1"/>
</dbReference>
<dbReference type="Proteomes" id="UP000184611">
    <property type="component" value="Unassembled WGS sequence"/>
</dbReference>